<keyword evidence="4" id="KW-1185">Reference proteome</keyword>
<evidence type="ECO:0008006" key="5">
    <source>
        <dbReference type="Google" id="ProtNLM"/>
    </source>
</evidence>
<accession>A0ABU6WXP9</accession>
<evidence type="ECO:0000313" key="4">
    <source>
        <dbReference type="Proteomes" id="UP001341840"/>
    </source>
</evidence>
<sequence>MLRLEQKWRSQLPTQSGGSKRTKVTSAGAYSSSSNPETPFAEDARIESPVRPQGSKKNKRRGKGKAQMSEDLSDMKSSIAKKLALIEDFMNFREKEISDLKKEREMQKEHIEKLIAKKEKVLQMKEQELYMKEREMNIQILNADTSVKSERRRALHEIA</sequence>
<keyword evidence="1" id="KW-0175">Coiled coil</keyword>
<evidence type="ECO:0000313" key="3">
    <source>
        <dbReference type="EMBL" id="MED6188868.1"/>
    </source>
</evidence>
<name>A0ABU6WXP9_9FABA</name>
<reference evidence="3 4" key="1">
    <citation type="journal article" date="2023" name="Plants (Basel)">
        <title>Bridging the Gap: Combining Genomics and Transcriptomics Approaches to Understand Stylosanthes scabra, an Orphan Legume from the Brazilian Caatinga.</title>
        <authorList>
            <person name="Ferreira-Neto J.R.C."/>
            <person name="da Silva M.D."/>
            <person name="Binneck E."/>
            <person name="de Melo N.F."/>
            <person name="da Silva R.H."/>
            <person name="de Melo A.L.T.M."/>
            <person name="Pandolfi V."/>
            <person name="Bustamante F.O."/>
            <person name="Brasileiro-Vidal A.C."/>
            <person name="Benko-Iseppon A.M."/>
        </authorList>
    </citation>
    <scope>NUCLEOTIDE SEQUENCE [LARGE SCALE GENOMIC DNA]</scope>
    <source>
        <tissue evidence="3">Leaves</tissue>
    </source>
</reference>
<gene>
    <name evidence="3" type="ORF">PIB30_090047</name>
</gene>
<dbReference type="PANTHER" id="PTHR45023:SF4">
    <property type="entry name" value="GLYCINE-RICH PROTEIN-RELATED"/>
    <property type="match status" value="1"/>
</dbReference>
<dbReference type="Proteomes" id="UP001341840">
    <property type="component" value="Unassembled WGS sequence"/>
</dbReference>
<feature type="compositionally biased region" description="Polar residues" evidence="2">
    <location>
        <begin position="9"/>
        <end position="37"/>
    </location>
</feature>
<feature type="region of interest" description="Disordered" evidence="2">
    <location>
        <begin position="1"/>
        <end position="74"/>
    </location>
</feature>
<feature type="non-terminal residue" evidence="3">
    <location>
        <position position="159"/>
    </location>
</feature>
<evidence type="ECO:0000256" key="1">
    <source>
        <dbReference type="SAM" id="Coils"/>
    </source>
</evidence>
<feature type="coiled-coil region" evidence="1">
    <location>
        <begin position="97"/>
        <end position="128"/>
    </location>
</feature>
<dbReference type="EMBL" id="JASCZI010182959">
    <property type="protein sequence ID" value="MED6188868.1"/>
    <property type="molecule type" value="Genomic_DNA"/>
</dbReference>
<dbReference type="PANTHER" id="PTHR45023">
    <property type="match status" value="1"/>
</dbReference>
<protein>
    <recommendedName>
        <fullName evidence="5">No apical meristem-associated C-terminal domain-containing protein</fullName>
    </recommendedName>
</protein>
<organism evidence="3 4">
    <name type="scientific">Stylosanthes scabra</name>
    <dbReference type="NCBI Taxonomy" id="79078"/>
    <lineage>
        <taxon>Eukaryota</taxon>
        <taxon>Viridiplantae</taxon>
        <taxon>Streptophyta</taxon>
        <taxon>Embryophyta</taxon>
        <taxon>Tracheophyta</taxon>
        <taxon>Spermatophyta</taxon>
        <taxon>Magnoliopsida</taxon>
        <taxon>eudicotyledons</taxon>
        <taxon>Gunneridae</taxon>
        <taxon>Pentapetalae</taxon>
        <taxon>rosids</taxon>
        <taxon>fabids</taxon>
        <taxon>Fabales</taxon>
        <taxon>Fabaceae</taxon>
        <taxon>Papilionoideae</taxon>
        <taxon>50 kb inversion clade</taxon>
        <taxon>dalbergioids sensu lato</taxon>
        <taxon>Dalbergieae</taxon>
        <taxon>Pterocarpus clade</taxon>
        <taxon>Stylosanthes</taxon>
    </lineage>
</organism>
<comment type="caution">
    <text evidence="3">The sequence shown here is derived from an EMBL/GenBank/DDBJ whole genome shotgun (WGS) entry which is preliminary data.</text>
</comment>
<evidence type="ECO:0000256" key="2">
    <source>
        <dbReference type="SAM" id="MobiDB-lite"/>
    </source>
</evidence>
<proteinExistence type="predicted"/>
<feature type="compositionally biased region" description="Basic residues" evidence="2">
    <location>
        <begin position="54"/>
        <end position="64"/>
    </location>
</feature>